<evidence type="ECO:0000256" key="1">
    <source>
        <dbReference type="SAM" id="Phobius"/>
    </source>
</evidence>
<dbReference type="RefSeq" id="WP_205723983.1">
    <property type="nucleotide sequence ID" value="NZ_BMCE01000003.1"/>
</dbReference>
<keyword evidence="1" id="KW-1133">Transmembrane helix</keyword>
<evidence type="ECO:0000313" key="3">
    <source>
        <dbReference type="Proteomes" id="UP001319060"/>
    </source>
</evidence>
<organism evidence="2 3">
    <name type="scientific">Fictibacillus barbaricus</name>
    <dbReference type="NCBI Taxonomy" id="182136"/>
    <lineage>
        <taxon>Bacteria</taxon>
        <taxon>Bacillati</taxon>
        <taxon>Bacillota</taxon>
        <taxon>Bacilli</taxon>
        <taxon>Bacillales</taxon>
        <taxon>Fictibacillaceae</taxon>
        <taxon>Fictibacillus</taxon>
    </lineage>
</organism>
<proteinExistence type="predicted"/>
<dbReference type="InterPro" id="IPR021741">
    <property type="entry name" value="DUF3311"/>
</dbReference>
<keyword evidence="1" id="KW-0812">Transmembrane</keyword>
<evidence type="ECO:0000313" key="2">
    <source>
        <dbReference type="EMBL" id="MBN3544343.1"/>
    </source>
</evidence>
<dbReference type="Proteomes" id="UP001319060">
    <property type="component" value="Unassembled WGS sequence"/>
</dbReference>
<feature type="transmembrane region" description="Helical" evidence="1">
    <location>
        <begin position="36"/>
        <end position="57"/>
    </location>
</feature>
<comment type="caution">
    <text evidence="2">The sequence shown here is derived from an EMBL/GenBank/DDBJ whole genome shotgun (WGS) entry which is preliminary data.</text>
</comment>
<dbReference type="EMBL" id="JAFHKS010000041">
    <property type="protein sequence ID" value="MBN3544343.1"/>
    <property type="molecule type" value="Genomic_DNA"/>
</dbReference>
<dbReference type="PANTHER" id="PTHR40034">
    <property type="entry name" value="BSL5891 PROTEIN"/>
    <property type="match status" value="1"/>
</dbReference>
<protein>
    <submittedName>
        <fullName evidence="2">DUF3311 domain-containing protein</fullName>
    </submittedName>
</protein>
<sequence length="67" mass="7751">MNTFIKLLALIPFAGLLIGTYFANKVTPYLFGMPFLLAYCVIWVVLTTFLMIIIYKLDPRNKESEME</sequence>
<accession>A0ABS2Z8C2</accession>
<keyword evidence="3" id="KW-1185">Reference proteome</keyword>
<gene>
    <name evidence="2" type="ORF">JYA64_03435</name>
</gene>
<dbReference type="PANTHER" id="PTHR40034:SF1">
    <property type="entry name" value="BSL5891 PROTEIN"/>
    <property type="match status" value="1"/>
</dbReference>
<dbReference type="Pfam" id="PF11755">
    <property type="entry name" value="DUF3311"/>
    <property type="match status" value="1"/>
</dbReference>
<name>A0ABS2Z8C2_9BACL</name>
<reference evidence="2 3" key="1">
    <citation type="submission" date="2021-01" db="EMBL/GenBank/DDBJ databases">
        <title>Genome Sequencing of Type Strains.</title>
        <authorList>
            <person name="Lemaire J.F."/>
            <person name="Inderbitzin P."/>
            <person name="Collins S.B."/>
            <person name="Wespe N."/>
            <person name="Knight-Connoni V."/>
        </authorList>
    </citation>
    <scope>NUCLEOTIDE SEQUENCE [LARGE SCALE GENOMIC DNA]</scope>
    <source>
        <strain evidence="2 3">DSM 14730</strain>
    </source>
</reference>
<feature type="transmembrane region" description="Helical" evidence="1">
    <location>
        <begin position="7"/>
        <end position="24"/>
    </location>
</feature>
<keyword evidence="1" id="KW-0472">Membrane</keyword>